<dbReference type="InterPro" id="IPR000073">
    <property type="entry name" value="AB_hydrolase_1"/>
</dbReference>
<evidence type="ECO:0000313" key="4">
    <source>
        <dbReference type="Proteomes" id="UP000757540"/>
    </source>
</evidence>
<organism evidence="3 4">
    <name type="scientific">Isoptericola halotolerans</name>
    <dbReference type="NCBI Taxonomy" id="300560"/>
    <lineage>
        <taxon>Bacteria</taxon>
        <taxon>Bacillati</taxon>
        <taxon>Actinomycetota</taxon>
        <taxon>Actinomycetes</taxon>
        <taxon>Micrococcales</taxon>
        <taxon>Promicromonosporaceae</taxon>
        <taxon>Isoptericola</taxon>
    </lineage>
</organism>
<dbReference type="PANTHER" id="PTHR43194:SF2">
    <property type="entry name" value="PEROXISOMAL MEMBRANE PROTEIN LPX1"/>
    <property type="match status" value="1"/>
</dbReference>
<dbReference type="EMBL" id="JABEZU010000001">
    <property type="protein sequence ID" value="NOV96781.1"/>
    <property type="molecule type" value="Genomic_DNA"/>
</dbReference>
<dbReference type="InterPro" id="IPR029058">
    <property type="entry name" value="AB_hydrolase_fold"/>
</dbReference>
<feature type="compositionally biased region" description="Low complexity" evidence="1">
    <location>
        <begin position="292"/>
        <end position="301"/>
    </location>
</feature>
<dbReference type="SUPFAM" id="SSF53474">
    <property type="entry name" value="alpha/beta-Hydrolases"/>
    <property type="match status" value="1"/>
</dbReference>
<dbReference type="Proteomes" id="UP000757540">
    <property type="component" value="Unassembled WGS sequence"/>
</dbReference>
<dbReference type="Gene3D" id="3.40.50.1820">
    <property type="entry name" value="alpha/beta hydrolase"/>
    <property type="match status" value="1"/>
</dbReference>
<accession>A0ABX2A5A9</accession>
<evidence type="ECO:0000313" key="3">
    <source>
        <dbReference type="EMBL" id="NOV96781.1"/>
    </source>
</evidence>
<gene>
    <name evidence="3" type="ORF">HDG69_001334</name>
</gene>
<evidence type="ECO:0000256" key="1">
    <source>
        <dbReference type="SAM" id="MobiDB-lite"/>
    </source>
</evidence>
<evidence type="ECO:0000259" key="2">
    <source>
        <dbReference type="Pfam" id="PF00561"/>
    </source>
</evidence>
<dbReference type="InterPro" id="IPR050228">
    <property type="entry name" value="Carboxylesterase_BioH"/>
</dbReference>
<dbReference type="PANTHER" id="PTHR43194">
    <property type="entry name" value="HYDROLASE ALPHA/BETA FOLD FAMILY"/>
    <property type="match status" value="1"/>
</dbReference>
<dbReference type="RefSeq" id="WP_171782918.1">
    <property type="nucleotide sequence ID" value="NZ_BAAAML010000002.1"/>
</dbReference>
<sequence>MTTPALTLRRDGVSLAVTDRGGDGPPVVLLHGLAGSSRELLPTADALTDRFHVLLVDQRGHGRSSRRPRDVSREAFVADVVAMIEELDAGPVRLVGQSMGAHTAFLTASARPDLVDRLVMLEGHVAGDDPGAARAIGEFFASWPSVFADEAAARAFLGESPLADAWIADLERTVGGLRRRFDADVMEAVIAAVHVPRWDEWAALTTPTLAIFADDGLFTAQAKDELIRRRPLTRRVDLAGAGHDAHLDARDDWIAVLRDFLGQELTTGSRAASHSSTPSASRRTTRPRSRSVRTASWARTQ</sequence>
<keyword evidence="4" id="KW-1185">Reference proteome</keyword>
<reference evidence="3 4" key="1">
    <citation type="submission" date="2020-05" db="EMBL/GenBank/DDBJ databases">
        <title>Genomic Encyclopedia of Type Strains, Phase III (KMG-III): the genomes of soil and plant-associated and newly described type strains.</title>
        <authorList>
            <person name="Whitman W."/>
        </authorList>
    </citation>
    <scope>NUCLEOTIDE SEQUENCE [LARGE SCALE GENOMIC DNA]</scope>
    <source>
        <strain evidence="3 4">KCTC 19046</strain>
    </source>
</reference>
<name>A0ABX2A5A9_9MICO</name>
<feature type="compositionally biased region" description="Low complexity" evidence="1">
    <location>
        <begin position="269"/>
        <end position="282"/>
    </location>
</feature>
<dbReference type="Pfam" id="PF00561">
    <property type="entry name" value="Abhydrolase_1"/>
    <property type="match status" value="1"/>
</dbReference>
<dbReference type="PRINTS" id="PR00111">
    <property type="entry name" value="ABHYDROLASE"/>
</dbReference>
<feature type="domain" description="AB hydrolase-1" evidence="2">
    <location>
        <begin position="25"/>
        <end position="248"/>
    </location>
</feature>
<protein>
    <submittedName>
        <fullName evidence="3">Pimeloyl-ACP methyl ester carboxylesterase</fullName>
    </submittedName>
</protein>
<proteinExistence type="predicted"/>
<comment type="caution">
    <text evidence="3">The sequence shown here is derived from an EMBL/GenBank/DDBJ whole genome shotgun (WGS) entry which is preliminary data.</text>
</comment>
<feature type="region of interest" description="Disordered" evidence="1">
    <location>
        <begin position="268"/>
        <end position="301"/>
    </location>
</feature>